<gene>
    <name evidence="2" type="ORF">FGKAn22_13130</name>
</gene>
<proteinExistence type="predicted"/>
<protein>
    <recommendedName>
        <fullName evidence="4">Lipoprotein</fullName>
    </recommendedName>
</protein>
<keyword evidence="1" id="KW-0732">Signal</keyword>
<evidence type="ECO:0000313" key="2">
    <source>
        <dbReference type="EMBL" id="BBI99620.1"/>
    </source>
</evidence>
<dbReference type="KEGG" id="fku:FGKAn22_13130"/>
<evidence type="ECO:0000313" key="3">
    <source>
        <dbReference type="Proteomes" id="UP001319121"/>
    </source>
</evidence>
<keyword evidence="3" id="KW-1185">Reference proteome</keyword>
<feature type="signal peptide" evidence="1">
    <location>
        <begin position="1"/>
        <end position="22"/>
    </location>
</feature>
<feature type="chain" id="PRO_5042939438" description="Lipoprotein" evidence="1">
    <location>
        <begin position="23"/>
        <end position="88"/>
    </location>
</feature>
<dbReference type="Proteomes" id="UP001319121">
    <property type="component" value="Chromosome"/>
</dbReference>
<evidence type="ECO:0000256" key="1">
    <source>
        <dbReference type="SAM" id="SignalP"/>
    </source>
</evidence>
<dbReference type="EMBL" id="AP019536">
    <property type="protein sequence ID" value="BBI99620.1"/>
    <property type="molecule type" value="Genomic_DNA"/>
</dbReference>
<dbReference type="PROSITE" id="PS51257">
    <property type="entry name" value="PROKAR_LIPOPROTEIN"/>
    <property type="match status" value="1"/>
</dbReference>
<organism evidence="2 3">
    <name type="scientific">Ferrigenium kumadai</name>
    <dbReference type="NCBI Taxonomy" id="1682490"/>
    <lineage>
        <taxon>Bacteria</taxon>
        <taxon>Pseudomonadati</taxon>
        <taxon>Pseudomonadota</taxon>
        <taxon>Betaproteobacteria</taxon>
        <taxon>Nitrosomonadales</taxon>
        <taxon>Gallionellaceae</taxon>
        <taxon>Ferrigenium</taxon>
    </lineage>
</organism>
<name>A0AAN1VZQ2_9PROT</name>
<reference evidence="2 3" key="1">
    <citation type="submission" date="2019-03" db="EMBL/GenBank/DDBJ databases">
        <title>Complete genome sequence of Ferrigenium kumadai strain An22, a microaerophilic iron-oxidizing bacterium isolated from a paddy field soil.</title>
        <authorList>
            <person name="Watanabe T."/>
            <person name="Asakawa S."/>
        </authorList>
    </citation>
    <scope>NUCLEOTIDE SEQUENCE [LARGE SCALE GENOMIC DNA]</scope>
    <source>
        <strain evidence="2 3">An22</strain>
    </source>
</reference>
<accession>A0AAN1VZQ2</accession>
<sequence>MRIFLYLIAAAVLAGCATPAERAVQMQRQVNEMIVVYGPACEKLGYKWNSDQWRDCILRLDTRDVYQRGYPLTTTCINQPGFMQCSSF</sequence>
<dbReference type="RefSeq" id="WP_212784861.1">
    <property type="nucleotide sequence ID" value="NZ_AP019536.1"/>
</dbReference>
<dbReference type="AlphaFoldDB" id="A0AAN1VZQ2"/>
<evidence type="ECO:0008006" key="4">
    <source>
        <dbReference type="Google" id="ProtNLM"/>
    </source>
</evidence>